<dbReference type="AlphaFoldDB" id="H6SRB3"/>
<evidence type="ECO:0000259" key="3">
    <source>
        <dbReference type="Pfam" id="PF01464"/>
    </source>
</evidence>
<dbReference type="eggNOG" id="COG0741">
    <property type="taxonomic scope" value="Bacteria"/>
</dbReference>
<dbReference type="Proteomes" id="UP000033220">
    <property type="component" value="Chromosome DSM 122"/>
</dbReference>
<evidence type="ECO:0000313" key="5">
    <source>
        <dbReference type="Proteomes" id="UP000033220"/>
    </source>
</evidence>
<dbReference type="Gene3D" id="1.10.530.10">
    <property type="match status" value="1"/>
</dbReference>
<sequence length="645" mass="66705">MPPGAACRGMLSAQVSRCPWFDLEESRAMADVPGRVIQVAGTVQLAGASIDRGVLSSIQAASRKTGVDFAFMLAKARRESGFQADARNATSSAQGLYQFTHQTWMEQIKTHGPEHGLGELADRITKRPGGGYQADSQETLNRVLALRHDPHVSAAMAAEYAADNRRLLSKALGRPVGGTDLYLAHFLGPGGAIDFLRALDQRPDVSAADVVPAAARANPTTFRGDDGRPRSLAEVYAVVEQGIGGAMRRFAGAAGLVAGPVPLPPGVKPAAPPLEDLSVARAAGSATTEVAGRAVPLPAGLKPAAPLPEDMGHEVAQNFVPKPLAQKPLPETLEPASPAERFLADGTPSLDEAAMLQILLAAAPLVAPEPPDTRSLGLDAVRAFGGPHVPTPAPAPAEVQWAGEGNDSDGHSVVAASVDPSSEALIAEALASLSPEEQQVIASVVEAAQAVGARRGLSVVDIAGSALRAFDALAAERRAVPRAFARLDEGAVPLSNEVQDPSEVAAMSPPSPETSPEPPPVVLAQADGAPLPEAPDSPLLRPEIVVQPDSQAYLPQTPATVAAASSSPASTTTYSILAVVESFDPGRRLTEIKGQIPGQVTAQAAPAMVEPPRDRVAQARNPEANTVVADAQAGTLLGWLRRVIS</sequence>
<dbReference type="Pfam" id="PF01464">
    <property type="entry name" value="SLT"/>
    <property type="match status" value="1"/>
</dbReference>
<keyword evidence="5" id="KW-1185">Reference proteome</keyword>
<dbReference type="InterPro" id="IPR023346">
    <property type="entry name" value="Lysozyme-like_dom_sf"/>
</dbReference>
<dbReference type="KEGG" id="rpm:RSPPHO_03209"/>
<evidence type="ECO:0000256" key="1">
    <source>
        <dbReference type="ARBA" id="ARBA00009387"/>
    </source>
</evidence>
<protein>
    <recommendedName>
        <fullName evidence="3">Transglycosylase SLT domain-containing protein</fullName>
    </recommendedName>
</protein>
<evidence type="ECO:0000256" key="2">
    <source>
        <dbReference type="SAM" id="MobiDB-lite"/>
    </source>
</evidence>
<dbReference type="STRING" id="1150469.RSPPHO_03209"/>
<organism evidence="4 5">
    <name type="scientific">Pararhodospirillum photometricum DSM 122</name>
    <dbReference type="NCBI Taxonomy" id="1150469"/>
    <lineage>
        <taxon>Bacteria</taxon>
        <taxon>Pseudomonadati</taxon>
        <taxon>Pseudomonadota</taxon>
        <taxon>Alphaproteobacteria</taxon>
        <taxon>Rhodospirillales</taxon>
        <taxon>Rhodospirillaceae</taxon>
        <taxon>Pararhodospirillum</taxon>
    </lineage>
</organism>
<proteinExistence type="inferred from homology"/>
<comment type="similarity">
    <text evidence="1">Belongs to the virb1 family.</text>
</comment>
<evidence type="ECO:0000313" key="4">
    <source>
        <dbReference type="EMBL" id="CCG09835.1"/>
    </source>
</evidence>
<dbReference type="SUPFAM" id="SSF53955">
    <property type="entry name" value="Lysozyme-like"/>
    <property type="match status" value="1"/>
</dbReference>
<dbReference type="PATRIC" id="fig|1150469.3.peg.3612"/>
<feature type="region of interest" description="Disordered" evidence="2">
    <location>
        <begin position="494"/>
        <end position="539"/>
    </location>
</feature>
<dbReference type="HOGENOM" id="CLU_438618_0_0_5"/>
<dbReference type="EMBL" id="HE663493">
    <property type="protein sequence ID" value="CCG09835.1"/>
    <property type="molecule type" value="Genomic_DNA"/>
</dbReference>
<name>H6SRB3_PARPM</name>
<accession>H6SRB3</accession>
<dbReference type="InterPro" id="IPR008258">
    <property type="entry name" value="Transglycosylase_SLT_dom_1"/>
</dbReference>
<reference evidence="4 5" key="1">
    <citation type="submission" date="2012-02" db="EMBL/GenBank/DDBJ databases">
        <title>Shotgun genome sequence of Phaeospirillum photometricum DSM 122.</title>
        <authorList>
            <person name="Duquesne K."/>
            <person name="Sturgis J."/>
        </authorList>
    </citation>
    <scope>NUCLEOTIDE SEQUENCE [LARGE SCALE GENOMIC DNA]</scope>
    <source>
        <strain evidence="5">DSM122</strain>
    </source>
</reference>
<gene>
    <name evidence="4" type="ORF">RSPPHO_03209</name>
</gene>
<feature type="domain" description="Transglycosylase SLT" evidence="3">
    <location>
        <begin position="57"/>
        <end position="106"/>
    </location>
</feature>
<feature type="compositionally biased region" description="Pro residues" evidence="2">
    <location>
        <begin position="509"/>
        <end position="521"/>
    </location>
</feature>